<name>A0ABM3I7X1_ZIZJJ</name>
<dbReference type="SUPFAM" id="SSF53098">
    <property type="entry name" value="Ribonuclease H-like"/>
    <property type="match status" value="1"/>
</dbReference>
<sequence length="272" mass="31461">MLWFSSPWNIKWESLAHLSVEEKLHLLANPIGFLPVHFSDKEDFFLYAARLLDQLWKIRNAVKMENSAFSIEKTMIMLRHMFSEFKLTLSKESIAGTDCHYRRDLWIQPSSHFIKINTDAAVKDGICFIGIIARDHSSSVLAIKSAQLQTDLPEVAEAYGVLQGLLLAKERGWRQIWTESDARNVILRLENHHRCYTHWMSDGIIADIINLKKEFQNVTFRWIPREANFIAHFVSRWCFSINFVGSIPIDSLPGIFPSFVTQEIGLLVNSRL</sequence>
<accession>A0ABM3I7X1</accession>
<dbReference type="Pfam" id="PF13456">
    <property type="entry name" value="RVT_3"/>
    <property type="match status" value="1"/>
</dbReference>
<dbReference type="InterPro" id="IPR036397">
    <property type="entry name" value="RNaseH_sf"/>
</dbReference>
<dbReference type="GeneID" id="125420089"/>
<dbReference type="Proteomes" id="UP001652623">
    <property type="component" value="Chromosome 1"/>
</dbReference>
<dbReference type="InterPro" id="IPR002156">
    <property type="entry name" value="RNaseH_domain"/>
</dbReference>
<dbReference type="CDD" id="cd06222">
    <property type="entry name" value="RNase_H_like"/>
    <property type="match status" value="1"/>
</dbReference>
<dbReference type="PANTHER" id="PTHR47723:SF19">
    <property type="entry name" value="POLYNUCLEOTIDYL TRANSFERASE, RIBONUCLEASE H-LIKE SUPERFAMILY PROTEIN"/>
    <property type="match status" value="1"/>
</dbReference>
<reference evidence="3" key="1">
    <citation type="submission" date="2025-08" db="UniProtKB">
        <authorList>
            <consortium name="RefSeq"/>
        </authorList>
    </citation>
    <scope>IDENTIFICATION</scope>
    <source>
        <tissue evidence="3">Seedling</tissue>
    </source>
</reference>
<evidence type="ECO:0000313" key="3">
    <source>
        <dbReference type="RefSeq" id="XP_048322604.2"/>
    </source>
</evidence>
<dbReference type="InterPro" id="IPR012337">
    <property type="entry name" value="RNaseH-like_sf"/>
</dbReference>
<keyword evidence="2" id="KW-1185">Reference proteome</keyword>
<dbReference type="InterPro" id="IPR053151">
    <property type="entry name" value="RNase_H-like"/>
</dbReference>
<evidence type="ECO:0000313" key="2">
    <source>
        <dbReference type="Proteomes" id="UP001652623"/>
    </source>
</evidence>
<organism evidence="2 3">
    <name type="scientific">Ziziphus jujuba</name>
    <name type="common">Chinese jujube</name>
    <name type="synonym">Ziziphus sativa</name>
    <dbReference type="NCBI Taxonomy" id="326968"/>
    <lineage>
        <taxon>Eukaryota</taxon>
        <taxon>Viridiplantae</taxon>
        <taxon>Streptophyta</taxon>
        <taxon>Embryophyta</taxon>
        <taxon>Tracheophyta</taxon>
        <taxon>Spermatophyta</taxon>
        <taxon>Magnoliopsida</taxon>
        <taxon>eudicotyledons</taxon>
        <taxon>Gunneridae</taxon>
        <taxon>Pentapetalae</taxon>
        <taxon>rosids</taxon>
        <taxon>fabids</taxon>
        <taxon>Rosales</taxon>
        <taxon>Rhamnaceae</taxon>
        <taxon>Paliureae</taxon>
        <taxon>Ziziphus</taxon>
    </lineage>
</organism>
<feature type="domain" description="RNase H type-1" evidence="1">
    <location>
        <begin position="117"/>
        <end position="238"/>
    </location>
</feature>
<dbReference type="PANTHER" id="PTHR47723">
    <property type="entry name" value="OS05G0353850 PROTEIN"/>
    <property type="match status" value="1"/>
</dbReference>
<evidence type="ECO:0000259" key="1">
    <source>
        <dbReference type="Pfam" id="PF13456"/>
    </source>
</evidence>
<proteinExistence type="predicted"/>
<dbReference type="RefSeq" id="XP_048322604.2">
    <property type="nucleotide sequence ID" value="XM_048466647.2"/>
</dbReference>
<dbReference type="Gene3D" id="3.30.420.10">
    <property type="entry name" value="Ribonuclease H-like superfamily/Ribonuclease H"/>
    <property type="match status" value="1"/>
</dbReference>
<dbReference type="InterPro" id="IPR044730">
    <property type="entry name" value="RNase_H-like_dom_plant"/>
</dbReference>
<protein>
    <submittedName>
        <fullName evidence="3">Uncharacterized protein LOC125420089</fullName>
    </submittedName>
</protein>
<gene>
    <name evidence="3" type="primary">LOC125420089</name>
</gene>